<reference evidence="2" key="1">
    <citation type="submission" date="2023-05" db="EMBL/GenBank/DDBJ databases">
        <authorList>
            <person name="Stuckert A."/>
        </authorList>
    </citation>
    <scope>NUCLEOTIDE SEQUENCE</scope>
</reference>
<dbReference type="Proteomes" id="UP001162483">
    <property type="component" value="Unassembled WGS sequence"/>
</dbReference>
<sequence length="87" mass="9643">MKCENCTKTECSKKKKKEEGENSELQETASGLGDGDEKSEFHRLADARIFLSDCLACGNCVTSEEGARIFAQKPEGALQRLEPQQEM</sequence>
<comment type="caution">
    <text evidence="2">The sequence shown here is derived from an EMBL/GenBank/DDBJ whole genome shotgun (WGS) entry which is preliminary data.</text>
</comment>
<evidence type="ECO:0000313" key="2">
    <source>
        <dbReference type="EMBL" id="CAI9587917.1"/>
    </source>
</evidence>
<proteinExistence type="predicted"/>
<dbReference type="EMBL" id="CATNWA010015896">
    <property type="protein sequence ID" value="CAI9587917.1"/>
    <property type="molecule type" value="Genomic_DNA"/>
</dbReference>
<gene>
    <name evidence="2" type="ORF">SPARVUS_LOCUS10668322</name>
</gene>
<evidence type="ECO:0000256" key="1">
    <source>
        <dbReference type="SAM" id="MobiDB-lite"/>
    </source>
</evidence>
<keyword evidence="3" id="KW-1185">Reference proteome</keyword>
<evidence type="ECO:0000313" key="3">
    <source>
        <dbReference type="Proteomes" id="UP001162483"/>
    </source>
</evidence>
<accession>A0ABN9EWM7</accession>
<organism evidence="2 3">
    <name type="scientific">Staurois parvus</name>
    <dbReference type="NCBI Taxonomy" id="386267"/>
    <lineage>
        <taxon>Eukaryota</taxon>
        <taxon>Metazoa</taxon>
        <taxon>Chordata</taxon>
        <taxon>Craniata</taxon>
        <taxon>Vertebrata</taxon>
        <taxon>Euteleostomi</taxon>
        <taxon>Amphibia</taxon>
        <taxon>Batrachia</taxon>
        <taxon>Anura</taxon>
        <taxon>Neobatrachia</taxon>
        <taxon>Ranoidea</taxon>
        <taxon>Ranidae</taxon>
        <taxon>Staurois</taxon>
    </lineage>
</organism>
<feature type="region of interest" description="Disordered" evidence="1">
    <location>
        <begin position="1"/>
        <end position="37"/>
    </location>
</feature>
<feature type="compositionally biased region" description="Basic and acidic residues" evidence="1">
    <location>
        <begin position="1"/>
        <end position="20"/>
    </location>
</feature>
<name>A0ABN9EWM7_9NEOB</name>
<protein>
    <submittedName>
        <fullName evidence="2">Uncharacterized protein</fullName>
    </submittedName>
</protein>